<dbReference type="Proteomes" id="UP000005206">
    <property type="component" value="Chromosome 3"/>
</dbReference>
<keyword evidence="3" id="KW-1185">Reference proteome</keyword>
<gene>
    <name evidence="2" type="ORF">NECHADRAFT_78140</name>
</gene>
<sequence>MVQFEEKYKAGMPTSIVSELALESEEVICQRIVAKIMTALAIFVAVCLYLTAFICLLNLREDPDSEWHNVFVWAYFACAIVATLISFVVLLLKEISNKYLRPDLEAGLPSEETSLIDIES</sequence>
<accession>C7YN84</accession>
<dbReference type="EMBL" id="GG698897">
    <property type="protein sequence ID" value="EEU47580.1"/>
    <property type="molecule type" value="Genomic_DNA"/>
</dbReference>
<feature type="transmembrane region" description="Helical" evidence="1">
    <location>
        <begin position="71"/>
        <end position="92"/>
    </location>
</feature>
<keyword evidence="1" id="KW-0472">Membrane</keyword>
<name>C7YN84_FUSV7</name>
<organism evidence="2 3">
    <name type="scientific">Fusarium vanettenii (strain ATCC MYA-4622 / CBS 123669 / FGSC 9596 / NRRL 45880 / 77-13-4)</name>
    <name type="common">Fusarium solani subsp. pisi</name>
    <dbReference type="NCBI Taxonomy" id="660122"/>
    <lineage>
        <taxon>Eukaryota</taxon>
        <taxon>Fungi</taxon>
        <taxon>Dikarya</taxon>
        <taxon>Ascomycota</taxon>
        <taxon>Pezizomycotina</taxon>
        <taxon>Sordariomycetes</taxon>
        <taxon>Hypocreomycetidae</taxon>
        <taxon>Hypocreales</taxon>
        <taxon>Nectriaceae</taxon>
        <taxon>Fusarium</taxon>
        <taxon>Fusarium solani species complex</taxon>
        <taxon>Fusarium vanettenii</taxon>
    </lineage>
</organism>
<reference evidence="2 3" key="1">
    <citation type="journal article" date="2009" name="PLoS Genet.">
        <title>The genome of Nectria haematococca: contribution of supernumerary chromosomes to gene expansion.</title>
        <authorList>
            <person name="Coleman J.J."/>
            <person name="Rounsley S.D."/>
            <person name="Rodriguez-Carres M."/>
            <person name="Kuo A."/>
            <person name="Wasmann C.C."/>
            <person name="Grimwood J."/>
            <person name="Schmutz J."/>
            <person name="Taga M."/>
            <person name="White G.J."/>
            <person name="Zhou S."/>
            <person name="Schwartz D.C."/>
            <person name="Freitag M."/>
            <person name="Ma L.J."/>
            <person name="Danchin E.G."/>
            <person name="Henrissat B."/>
            <person name="Coutinho P.M."/>
            <person name="Nelson D.R."/>
            <person name="Straney D."/>
            <person name="Napoli C.A."/>
            <person name="Barker B.M."/>
            <person name="Gribskov M."/>
            <person name="Rep M."/>
            <person name="Kroken S."/>
            <person name="Molnar I."/>
            <person name="Rensing C."/>
            <person name="Kennell J.C."/>
            <person name="Zamora J."/>
            <person name="Farman M.L."/>
            <person name="Selker E.U."/>
            <person name="Salamov A."/>
            <person name="Shapiro H."/>
            <person name="Pangilinan J."/>
            <person name="Lindquist E."/>
            <person name="Lamers C."/>
            <person name="Grigoriev I.V."/>
            <person name="Geiser D.M."/>
            <person name="Covert S.F."/>
            <person name="Temporini E."/>
            <person name="Vanetten H.D."/>
        </authorList>
    </citation>
    <scope>NUCLEOTIDE SEQUENCE [LARGE SCALE GENOMIC DNA]</scope>
    <source>
        <strain evidence="3">ATCC MYA-4622 / CBS 123669 / FGSC 9596 / NRRL 45880 / 77-13-4</strain>
    </source>
</reference>
<dbReference type="GeneID" id="9671323"/>
<dbReference type="RefSeq" id="XP_003053293.1">
    <property type="nucleotide sequence ID" value="XM_003053247.1"/>
</dbReference>
<dbReference type="KEGG" id="nhe:NECHADRAFT_78140"/>
<evidence type="ECO:0000256" key="1">
    <source>
        <dbReference type="SAM" id="Phobius"/>
    </source>
</evidence>
<dbReference type="AlphaFoldDB" id="C7YN84"/>
<dbReference type="InParanoid" id="C7YN84"/>
<feature type="transmembrane region" description="Helical" evidence="1">
    <location>
        <begin position="40"/>
        <end position="59"/>
    </location>
</feature>
<keyword evidence="1" id="KW-0812">Transmembrane</keyword>
<dbReference type="HOGENOM" id="CLU_2050247_0_0_1"/>
<evidence type="ECO:0000313" key="2">
    <source>
        <dbReference type="EMBL" id="EEU47580.1"/>
    </source>
</evidence>
<dbReference type="VEuPathDB" id="FungiDB:NECHADRAFT_78140"/>
<evidence type="ECO:0000313" key="3">
    <source>
        <dbReference type="Proteomes" id="UP000005206"/>
    </source>
</evidence>
<protein>
    <submittedName>
        <fullName evidence="2">Uncharacterized protein</fullName>
    </submittedName>
</protein>
<keyword evidence="1" id="KW-1133">Transmembrane helix</keyword>
<proteinExistence type="predicted"/>